<feature type="compositionally biased region" description="Basic residues" evidence="1">
    <location>
        <begin position="106"/>
        <end position="122"/>
    </location>
</feature>
<reference evidence="2 3" key="1">
    <citation type="journal article" date="2012" name="PLoS Pathog.">
        <title>Diverse lifestyles and strategies of plant pathogenesis encoded in the genomes of eighteen Dothideomycetes fungi.</title>
        <authorList>
            <person name="Ohm R.A."/>
            <person name="Feau N."/>
            <person name="Henrissat B."/>
            <person name="Schoch C.L."/>
            <person name="Horwitz B.A."/>
            <person name="Barry K.W."/>
            <person name="Condon B.J."/>
            <person name="Copeland A.C."/>
            <person name="Dhillon B."/>
            <person name="Glaser F."/>
            <person name="Hesse C.N."/>
            <person name="Kosti I."/>
            <person name="LaButti K."/>
            <person name="Lindquist E.A."/>
            <person name="Lucas S."/>
            <person name="Salamov A.A."/>
            <person name="Bradshaw R.E."/>
            <person name="Ciuffetti L."/>
            <person name="Hamelin R.C."/>
            <person name="Kema G.H.J."/>
            <person name="Lawrence C."/>
            <person name="Scott J.A."/>
            <person name="Spatafora J.W."/>
            <person name="Turgeon B.G."/>
            <person name="de Wit P.J.G.M."/>
            <person name="Zhong S."/>
            <person name="Goodwin S.B."/>
            <person name="Grigoriev I.V."/>
        </authorList>
    </citation>
    <scope>NUCLEOTIDE SEQUENCE [LARGE SCALE GENOMIC DNA]</scope>
    <source>
        <strain evidence="3">C5 / ATCC 48332 / race O</strain>
    </source>
</reference>
<protein>
    <submittedName>
        <fullName evidence="2">Uncharacterized protein</fullName>
    </submittedName>
</protein>
<feature type="region of interest" description="Disordered" evidence="1">
    <location>
        <begin position="103"/>
        <end position="128"/>
    </location>
</feature>
<sequence>MCFLDRCMLAGRRGAVMMHGTSVAQASKYCVDEGAACPHDTGQACKMRVVIKFADPDGGAQASSHASEGAAGAFSVSLMAKLAPHTYPQQRWATMQGPIAPLSGRHGIRHPHRSSSRRRHTSRANQARAKQCVDEACVARPRWNHTIGLVHGPEQSASAQRVERREKGGGGIGRAAGDLQSRS</sequence>
<feature type="region of interest" description="Disordered" evidence="1">
    <location>
        <begin position="151"/>
        <end position="183"/>
    </location>
</feature>
<dbReference type="AlphaFoldDB" id="M2UPZ2"/>
<evidence type="ECO:0000313" key="3">
    <source>
        <dbReference type="Proteomes" id="UP000016936"/>
    </source>
</evidence>
<name>M2UPZ2_COCH5</name>
<organism evidence="2 3">
    <name type="scientific">Cochliobolus heterostrophus (strain C5 / ATCC 48332 / race O)</name>
    <name type="common">Southern corn leaf blight fungus</name>
    <name type="synonym">Bipolaris maydis</name>
    <dbReference type="NCBI Taxonomy" id="701091"/>
    <lineage>
        <taxon>Eukaryota</taxon>
        <taxon>Fungi</taxon>
        <taxon>Dikarya</taxon>
        <taxon>Ascomycota</taxon>
        <taxon>Pezizomycotina</taxon>
        <taxon>Dothideomycetes</taxon>
        <taxon>Pleosporomycetidae</taxon>
        <taxon>Pleosporales</taxon>
        <taxon>Pleosporineae</taxon>
        <taxon>Pleosporaceae</taxon>
        <taxon>Bipolaris</taxon>
    </lineage>
</organism>
<evidence type="ECO:0000313" key="2">
    <source>
        <dbReference type="EMBL" id="EMD89998.1"/>
    </source>
</evidence>
<keyword evidence="3" id="KW-1185">Reference proteome</keyword>
<dbReference type="EMBL" id="KB445578">
    <property type="protein sequence ID" value="EMD89998.1"/>
    <property type="molecule type" value="Genomic_DNA"/>
</dbReference>
<dbReference type="Proteomes" id="UP000016936">
    <property type="component" value="Unassembled WGS sequence"/>
</dbReference>
<gene>
    <name evidence="2" type="ORF">COCHEDRAFT_1031362</name>
</gene>
<accession>M2UPZ2</accession>
<reference evidence="3" key="2">
    <citation type="journal article" date="2013" name="PLoS Genet.">
        <title>Comparative genome structure, secondary metabolite, and effector coding capacity across Cochliobolus pathogens.</title>
        <authorList>
            <person name="Condon B.J."/>
            <person name="Leng Y."/>
            <person name="Wu D."/>
            <person name="Bushley K.E."/>
            <person name="Ohm R.A."/>
            <person name="Otillar R."/>
            <person name="Martin J."/>
            <person name="Schackwitz W."/>
            <person name="Grimwood J."/>
            <person name="MohdZainudin N."/>
            <person name="Xue C."/>
            <person name="Wang R."/>
            <person name="Manning V.A."/>
            <person name="Dhillon B."/>
            <person name="Tu Z.J."/>
            <person name="Steffenson B.J."/>
            <person name="Salamov A."/>
            <person name="Sun H."/>
            <person name="Lowry S."/>
            <person name="LaButti K."/>
            <person name="Han J."/>
            <person name="Copeland A."/>
            <person name="Lindquist E."/>
            <person name="Barry K."/>
            <person name="Schmutz J."/>
            <person name="Baker S.E."/>
            <person name="Ciuffetti L.M."/>
            <person name="Grigoriev I.V."/>
            <person name="Zhong S."/>
            <person name="Turgeon B.G."/>
        </authorList>
    </citation>
    <scope>NUCLEOTIDE SEQUENCE [LARGE SCALE GENOMIC DNA]</scope>
    <source>
        <strain evidence="3">C5 / ATCC 48332 / race O</strain>
    </source>
</reference>
<dbReference type="HOGENOM" id="CLU_1475042_0_0_1"/>
<evidence type="ECO:0000256" key="1">
    <source>
        <dbReference type="SAM" id="MobiDB-lite"/>
    </source>
</evidence>
<proteinExistence type="predicted"/>